<comment type="similarity">
    <text evidence="8 9">Belongs to the TRAP transporter small permease family.</text>
</comment>
<evidence type="ECO:0000256" key="2">
    <source>
        <dbReference type="ARBA" id="ARBA00022448"/>
    </source>
</evidence>
<dbReference type="InterPro" id="IPR007387">
    <property type="entry name" value="TRAP_DctQ"/>
</dbReference>
<dbReference type="PANTHER" id="PTHR35011">
    <property type="entry name" value="2,3-DIKETO-L-GULONATE TRAP TRANSPORTER SMALL PERMEASE PROTEIN YIAM"/>
    <property type="match status" value="1"/>
</dbReference>
<evidence type="ECO:0000313" key="12">
    <source>
        <dbReference type="Proteomes" id="UP000235994"/>
    </source>
</evidence>
<dbReference type="Proteomes" id="UP000235994">
    <property type="component" value="Unassembled WGS sequence"/>
</dbReference>
<evidence type="ECO:0000259" key="10">
    <source>
        <dbReference type="Pfam" id="PF04290"/>
    </source>
</evidence>
<accession>A0A2N8KB07</accession>
<sequence length="196" mass="21481">MTGRSPSHQRFLALQRFMTSVNNVAEKCAGLFLLGMIVAISVSVFARLLYTYTGIPLSAPWAEELARYLMVGSVFIGGAVAAYHLRLIGVDVFVSMVPESVARWLRLLSHLLTLVLALLLVWKSARLIELGLKQWSPAMELPMTYVYALMAVGCVLMCANTLTNAVRELLNVQAQSSESAEMAEAMEIKNSIEGAL</sequence>
<comment type="caution">
    <text evidence="11">The sequence shown here is derived from an EMBL/GenBank/DDBJ whole genome shotgun (WGS) entry which is preliminary data.</text>
</comment>
<dbReference type="AlphaFoldDB" id="A0A2N8KB07"/>
<keyword evidence="6 9" id="KW-1133">Transmembrane helix</keyword>
<evidence type="ECO:0000256" key="8">
    <source>
        <dbReference type="ARBA" id="ARBA00038436"/>
    </source>
</evidence>
<keyword evidence="2 9" id="KW-0813">Transport</keyword>
<comment type="subunit">
    <text evidence="9">The complex comprises the extracytoplasmic solute receptor protein and the two transmembrane proteins.</text>
</comment>
<keyword evidence="4 9" id="KW-0997">Cell inner membrane</keyword>
<evidence type="ECO:0000256" key="4">
    <source>
        <dbReference type="ARBA" id="ARBA00022519"/>
    </source>
</evidence>
<evidence type="ECO:0000256" key="6">
    <source>
        <dbReference type="ARBA" id="ARBA00022989"/>
    </source>
</evidence>
<dbReference type="GO" id="GO:0005886">
    <property type="term" value="C:plasma membrane"/>
    <property type="evidence" value="ECO:0007669"/>
    <property type="project" value="UniProtKB-SubCell"/>
</dbReference>
<keyword evidence="3" id="KW-1003">Cell membrane</keyword>
<organism evidence="11 12">
    <name type="scientific">Achromobacter pulmonis</name>
    <dbReference type="NCBI Taxonomy" id="1389932"/>
    <lineage>
        <taxon>Bacteria</taxon>
        <taxon>Pseudomonadati</taxon>
        <taxon>Pseudomonadota</taxon>
        <taxon>Betaproteobacteria</taxon>
        <taxon>Burkholderiales</taxon>
        <taxon>Alcaligenaceae</taxon>
        <taxon>Achromobacter</taxon>
    </lineage>
</organism>
<dbReference type="GO" id="GO:0022857">
    <property type="term" value="F:transmembrane transporter activity"/>
    <property type="evidence" value="ECO:0007669"/>
    <property type="project" value="UniProtKB-UniRule"/>
</dbReference>
<keyword evidence="12" id="KW-1185">Reference proteome</keyword>
<comment type="function">
    <text evidence="9">Part of the tripartite ATP-independent periplasmic (TRAP) transport system.</text>
</comment>
<dbReference type="EMBL" id="POQS01000008">
    <property type="protein sequence ID" value="PND30631.1"/>
    <property type="molecule type" value="Genomic_DNA"/>
</dbReference>
<dbReference type="PANTHER" id="PTHR35011:SF2">
    <property type="entry name" value="2,3-DIKETO-L-GULONATE TRAP TRANSPORTER SMALL PERMEASE PROTEIN YIAM"/>
    <property type="match status" value="1"/>
</dbReference>
<feature type="domain" description="Tripartite ATP-independent periplasmic transporters DctQ component" evidence="10">
    <location>
        <begin position="36"/>
        <end position="169"/>
    </location>
</feature>
<evidence type="ECO:0000256" key="3">
    <source>
        <dbReference type="ARBA" id="ARBA00022475"/>
    </source>
</evidence>
<gene>
    <name evidence="11" type="ORF">C1I89_26835</name>
</gene>
<evidence type="ECO:0000256" key="5">
    <source>
        <dbReference type="ARBA" id="ARBA00022692"/>
    </source>
</evidence>
<name>A0A2N8KB07_9BURK</name>
<dbReference type="GO" id="GO:0015740">
    <property type="term" value="P:C4-dicarboxylate transport"/>
    <property type="evidence" value="ECO:0007669"/>
    <property type="project" value="TreeGrafter"/>
</dbReference>
<keyword evidence="7 9" id="KW-0472">Membrane</keyword>
<reference evidence="11 12" key="1">
    <citation type="submission" date="2018-01" db="EMBL/GenBank/DDBJ databases">
        <title>The draft genome of an aniline degradation strain ANB-1.</title>
        <authorList>
            <person name="Zhang L."/>
            <person name="Jiang J."/>
        </authorList>
    </citation>
    <scope>NUCLEOTIDE SEQUENCE [LARGE SCALE GENOMIC DNA]</scope>
    <source>
        <strain evidence="11 12">ANB-1</strain>
    </source>
</reference>
<protein>
    <recommendedName>
        <fullName evidence="9">TRAP transporter small permease protein</fullName>
    </recommendedName>
</protein>
<proteinExistence type="inferred from homology"/>
<feature type="transmembrane region" description="Helical" evidence="9">
    <location>
        <begin position="104"/>
        <end position="125"/>
    </location>
</feature>
<comment type="subcellular location">
    <subcellularLocation>
        <location evidence="1 9">Cell inner membrane</location>
        <topology evidence="1 9">Multi-pass membrane protein</topology>
    </subcellularLocation>
</comment>
<evidence type="ECO:0000256" key="1">
    <source>
        <dbReference type="ARBA" id="ARBA00004429"/>
    </source>
</evidence>
<evidence type="ECO:0000256" key="9">
    <source>
        <dbReference type="RuleBase" id="RU369079"/>
    </source>
</evidence>
<feature type="transmembrane region" description="Helical" evidence="9">
    <location>
        <begin position="65"/>
        <end position="83"/>
    </location>
</feature>
<dbReference type="InterPro" id="IPR055348">
    <property type="entry name" value="DctQ"/>
</dbReference>
<evidence type="ECO:0000313" key="11">
    <source>
        <dbReference type="EMBL" id="PND30631.1"/>
    </source>
</evidence>
<evidence type="ECO:0000256" key="7">
    <source>
        <dbReference type="ARBA" id="ARBA00023136"/>
    </source>
</evidence>
<keyword evidence="5 9" id="KW-0812">Transmembrane</keyword>
<feature type="transmembrane region" description="Helical" evidence="9">
    <location>
        <begin position="145"/>
        <end position="166"/>
    </location>
</feature>
<feature type="transmembrane region" description="Helical" evidence="9">
    <location>
        <begin position="28"/>
        <end position="50"/>
    </location>
</feature>
<dbReference type="Pfam" id="PF04290">
    <property type="entry name" value="DctQ"/>
    <property type="match status" value="1"/>
</dbReference>